<evidence type="ECO:0000313" key="1">
    <source>
        <dbReference type="EMBL" id="CAD53041.1"/>
    </source>
</evidence>
<reference evidence="1 2" key="1">
    <citation type="journal article" date="2003" name="Nucleic Acids Res.">
        <title>The DNA sequence of chromosome I of an African trypanosome: gene content, chromosome organisation, recombination and polymorphism.</title>
        <authorList>
            <person name="Hall N."/>
            <person name="Berriman M."/>
            <person name="Lennard N.J."/>
            <person name="Harris B.R."/>
            <person name="Hertz-Fowler C."/>
            <person name="Bart-Delabesse E.N."/>
            <person name="Gerrare C.S."/>
            <person name="Atkin R.J."/>
            <person name="Barron A.J."/>
            <person name="Bowman S."/>
            <person name="Bray-Allen S.P."/>
            <person name="Bringaud F."/>
            <person name="Clark L.N."/>
            <person name="Corton C.H."/>
            <person name="Cronin A."/>
            <person name="Davies R."/>
            <person name="Doggett J."/>
            <person name="Fraser A."/>
            <person name="Gruter E."/>
            <person name="Hall S."/>
            <person name="Harper A.D."/>
            <person name="Kay M.P."/>
            <person name="Leech V."/>
            <person name="Mayes R."/>
            <person name="Price C."/>
            <person name="Quail M.A."/>
            <person name="Rabbinowitch E."/>
            <person name="Reitter C."/>
            <person name="Rutherford K."/>
            <person name="Sasse J."/>
            <person name="Sharp S."/>
            <person name="Shownkeen R."/>
            <person name="Macleod A."/>
            <person name="Taylor S."/>
            <person name="Tweedie A."/>
            <person name="Turner C.M.R."/>
            <person name="Tait A."/>
            <person name="Gull K."/>
            <person name="Barrell B."/>
            <person name="Melville S.E."/>
        </authorList>
    </citation>
    <scope>NUCLEOTIDE SEQUENCE [LARGE SCALE GENOMIC DNA]</scope>
    <source>
        <strain evidence="1 2">927/4 GUTat10.1</strain>
    </source>
</reference>
<dbReference type="GeneID" id="3663451"/>
<sequence>MPPLARSHVAVHPPCQLVIAVSAPQPTHCSAFSPQRFCFGGGGSSLRFNAFRGVAAKQKKKRIATSTSYSAVTALWEASLSRNSTGGFSAFHKINATDAQLLYFNSAAPLLLCRFVSTIL</sequence>
<protein>
    <submittedName>
        <fullName evidence="1">Uncharacterized protein</fullName>
    </submittedName>
</protein>
<evidence type="ECO:0000313" key="2">
    <source>
        <dbReference type="Proteomes" id="UP000008524"/>
    </source>
</evidence>
<dbReference type="AlphaFoldDB" id="Q8IFH1"/>
<dbReference type="RefSeq" id="XP_846405.1">
    <property type="nucleotide sequence ID" value="XM_841312.1"/>
</dbReference>
<dbReference type="InParanoid" id="Q8IFH1"/>
<dbReference type="Proteomes" id="UP000008524">
    <property type="component" value="Chromosome 1"/>
</dbReference>
<dbReference type="PaxDb" id="5691-CAD53041"/>
<name>Q8IFH1_TRYB2</name>
<reference evidence="2" key="2">
    <citation type="journal article" date="2005" name="Science">
        <title>The genome of the African trypanosome Trypanosoma brucei.</title>
        <authorList>
            <person name="Berriman M."/>
            <person name="Ghedin E."/>
            <person name="Hertz-Fowler C."/>
            <person name="Blandin G."/>
            <person name="Renauld H."/>
            <person name="Bartholomeu D.C."/>
            <person name="Lennard N.J."/>
            <person name="Caler E."/>
            <person name="Hamlin N.E."/>
            <person name="Haas B."/>
            <person name="Bohme U."/>
            <person name="Hannick L."/>
            <person name="Aslett M.A."/>
            <person name="Shallom J."/>
            <person name="Marcello L."/>
            <person name="Hou L."/>
            <person name="Wickstead B."/>
            <person name="Alsmark U.C."/>
            <person name="Arrowsmith C."/>
            <person name="Atkin R.J."/>
            <person name="Barron A.J."/>
            <person name="Bringaud F."/>
            <person name="Brooks K."/>
            <person name="Carrington M."/>
            <person name="Cherevach I."/>
            <person name="Chillingworth T.J."/>
            <person name="Churcher C."/>
            <person name="Clark L.N."/>
            <person name="Corton C.H."/>
            <person name="Cronin A."/>
            <person name="Davies R.M."/>
            <person name="Doggett J."/>
            <person name="Djikeng A."/>
            <person name="Feldblyum T."/>
            <person name="Field M.C."/>
            <person name="Fraser A."/>
            <person name="Goodhead I."/>
            <person name="Hance Z."/>
            <person name="Harper D."/>
            <person name="Harris B.R."/>
            <person name="Hauser H."/>
            <person name="Hostetler J."/>
            <person name="Ivens A."/>
            <person name="Jagels K."/>
            <person name="Johnson D."/>
            <person name="Johnson J."/>
            <person name="Jones K."/>
            <person name="Kerhornou A.X."/>
            <person name="Koo H."/>
            <person name="Larke N."/>
            <person name="Landfear S."/>
            <person name="Larkin C."/>
            <person name="Leech V."/>
            <person name="Line A."/>
            <person name="Lord A."/>
            <person name="Macleod A."/>
            <person name="Mooney P.J."/>
            <person name="Moule S."/>
            <person name="Martin D.M."/>
            <person name="Morgan G.W."/>
            <person name="Mungall K."/>
            <person name="Norbertczak H."/>
            <person name="Ormond D."/>
            <person name="Pai G."/>
            <person name="Peacock C.S."/>
            <person name="Peterson J."/>
            <person name="Quail M.A."/>
            <person name="Rabbinowitsch E."/>
            <person name="Rajandream M.A."/>
            <person name="Reitter C."/>
            <person name="Salzberg S.L."/>
            <person name="Sanders M."/>
            <person name="Schobel S."/>
            <person name="Sharp S."/>
            <person name="Simmonds M."/>
            <person name="Simpson A.J."/>
            <person name="Tallon L."/>
            <person name="Turner C.M."/>
            <person name="Tait A."/>
            <person name="Tivey A.R."/>
            <person name="Van Aken S."/>
            <person name="Walker D."/>
            <person name="Wanless D."/>
            <person name="Wang S."/>
            <person name="White B."/>
            <person name="White O."/>
            <person name="Whitehead S."/>
            <person name="Woodward J."/>
            <person name="Wortman J."/>
            <person name="Adams M.D."/>
            <person name="Embley T.M."/>
            <person name="Gull K."/>
            <person name="Ullu E."/>
            <person name="Barry J.D."/>
            <person name="Fairlamb A.H."/>
            <person name="Opperdoes F."/>
            <person name="Barrell B.G."/>
            <person name="Donelson J.E."/>
            <person name="Hall N."/>
            <person name="Fraser C.M."/>
            <person name="Melville S.E."/>
            <person name="El-Sayed N.M."/>
        </authorList>
    </citation>
    <scope>NUCLEOTIDE SEQUENCE [LARGE SCALE GENOMIC DNA]</scope>
    <source>
        <strain evidence="2">927/4 GUTat10.1</strain>
    </source>
</reference>
<dbReference type="VEuPathDB" id="TriTrypDB:Tb927.1.400"/>
<proteinExistence type="predicted"/>
<dbReference type="KEGG" id="tbr:TB927.1.400"/>
<gene>
    <name evidence="1" type="ORF">TB927.1.400</name>
</gene>
<organism evidence="1 2">
    <name type="scientific">Trypanosoma brucei brucei (strain 927/4 GUTat10.1)</name>
    <dbReference type="NCBI Taxonomy" id="185431"/>
    <lineage>
        <taxon>Eukaryota</taxon>
        <taxon>Discoba</taxon>
        <taxon>Euglenozoa</taxon>
        <taxon>Kinetoplastea</taxon>
        <taxon>Metakinetoplastina</taxon>
        <taxon>Trypanosomatida</taxon>
        <taxon>Trypanosomatidae</taxon>
        <taxon>Trypanosoma</taxon>
    </lineage>
</organism>
<accession>Q8IFH1</accession>
<dbReference type="EMBL" id="AL929603">
    <property type="protein sequence ID" value="CAD53041.1"/>
    <property type="molecule type" value="Genomic_DNA"/>
</dbReference>
<keyword evidence="2" id="KW-1185">Reference proteome</keyword>